<keyword evidence="1" id="KW-1133">Transmembrane helix</keyword>
<comment type="caution">
    <text evidence="2">The sequence shown here is derived from an EMBL/GenBank/DDBJ whole genome shotgun (WGS) entry which is preliminary data.</text>
</comment>
<dbReference type="RefSeq" id="WP_014323935.1">
    <property type="nucleotide sequence ID" value="NZ_LKAQ01000004.1"/>
</dbReference>
<gene>
    <name evidence="2" type="ORF">BerOc1_03054</name>
</gene>
<reference evidence="2 3" key="1">
    <citation type="submission" date="2015-09" db="EMBL/GenBank/DDBJ databases">
        <title>Genome of Desulfovibrio dechloracetivorans BerOc1, a mercury methylating strain isolated from highly hydrocarbons and metals contaminated coastal sediments.</title>
        <authorList>
            <person name="Goni Urriza M."/>
            <person name="Gassie C."/>
            <person name="Bouchez O."/>
            <person name="Klopp C."/>
            <person name="Ranchou-Peyruse A."/>
            <person name="Remy G."/>
        </authorList>
    </citation>
    <scope>NUCLEOTIDE SEQUENCE [LARGE SCALE GENOMIC DNA]</scope>
    <source>
        <strain evidence="2 3">BerOc1</strain>
    </source>
</reference>
<evidence type="ECO:0000256" key="1">
    <source>
        <dbReference type="SAM" id="Phobius"/>
    </source>
</evidence>
<evidence type="ECO:0000313" key="3">
    <source>
        <dbReference type="Proteomes" id="UP000181901"/>
    </source>
</evidence>
<organism evidence="2 3">
    <name type="scientific">Pseudodesulfovibrio hydrargyri</name>
    <dbReference type="NCBI Taxonomy" id="2125990"/>
    <lineage>
        <taxon>Bacteria</taxon>
        <taxon>Pseudomonadati</taxon>
        <taxon>Thermodesulfobacteriota</taxon>
        <taxon>Desulfovibrionia</taxon>
        <taxon>Desulfovibrionales</taxon>
        <taxon>Desulfovibrionaceae</taxon>
    </lineage>
</organism>
<dbReference type="OrthoDB" id="5472224at2"/>
<sequence length="48" mass="5209">MSATVYIFIANVAVWLGVAGYLAFLASRSAGLEKRIRQLELLGDDHDG</sequence>
<dbReference type="EMBL" id="LKAQ01000004">
    <property type="protein sequence ID" value="OIQ51109.1"/>
    <property type="molecule type" value="Genomic_DNA"/>
</dbReference>
<keyword evidence="1" id="KW-0472">Membrane</keyword>
<dbReference type="NCBIfam" id="TIGR04391">
    <property type="entry name" value="CcmD_alt_fam"/>
    <property type="match status" value="1"/>
</dbReference>
<dbReference type="Proteomes" id="UP000181901">
    <property type="component" value="Unassembled WGS sequence"/>
</dbReference>
<proteinExistence type="predicted"/>
<name>A0A1J5MX06_9BACT</name>
<evidence type="ECO:0008006" key="4">
    <source>
        <dbReference type="Google" id="ProtNLM"/>
    </source>
</evidence>
<keyword evidence="3" id="KW-1185">Reference proteome</keyword>
<keyword evidence="1" id="KW-0812">Transmembrane</keyword>
<dbReference type="AlphaFoldDB" id="A0A1J5MX06"/>
<feature type="transmembrane region" description="Helical" evidence="1">
    <location>
        <begin position="6"/>
        <end position="27"/>
    </location>
</feature>
<accession>A0A1J5MX06</accession>
<evidence type="ECO:0000313" key="2">
    <source>
        <dbReference type="EMBL" id="OIQ51109.1"/>
    </source>
</evidence>
<protein>
    <recommendedName>
        <fullName evidence="4">CcmD family protein</fullName>
    </recommendedName>
</protein>
<dbReference type="InterPro" id="IPR030888">
    <property type="entry name" value="Put_ccm"/>
</dbReference>